<evidence type="ECO:0000256" key="1">
    <source>
        <dbReference type="ARBA" id="ARBA00023002"/>
    </source>
</evidence>
<proteinExistence type="predicted"/>
<dbReference type="GO" id="GO:0016491">
    <property type="term" value="F:oxidoreductase activity"/>
    <property type="evidence" value="ECO:0007669"/>
    <property type="project" value="UniProtKB-KW"/>
</dbReference>
<dbReference type="PANTHER" id="PTHR47534:SF3">
    <property type="entry name" value="ALCOHOL DEHYDROGENASE-LIKE C-TERMINAL DOMAIN-CONTAINING PROTEIN"/>
    <property type="match status" value="1"/>
</dbReference>
<keyword evidence="3" id="KW-1185">Reference proteome</keyword>
<dbReference type="EMBL" id="KQ245148">
    <property type="protein sequence ID" value="KNC73789.1"/>
    <property type="molecule type" value="Genomic_DNA"/>
</dbReference>
<accession>A0A0L0FAM0</accession>
<dbReference type="InterPro" id="IPR002347">
    <property type="entry name" value="SDR_fam"/>
</dbReference>
<name>A0A0L0FAM0_9EUKA</name>
<dbReference type="InterPro" id="IPR052228">
    <property type="entry name" value="Sec_Metab_Biosynth_Oxidored"/>
</dbReference>
<evidence type="ECO:0008006" key="4">
    <source>
        <dbReference type="Google" id="ProtNLM"/>
    </source>
</evidence>
<dbReference type="PANTHER" id="PTHR47534">
    <property type="entry name" value="YALI0E05731P"/>
    <property type="match status" value="1"/>
</dbReference>
<evidence type="ECO:0000313" key="2">
    <source>
        <dbReference type="EMBL" id="KNC73789.1"/>
    </source>
</evidence>
<dbReference type="AlphaFoldDB" id="A0A0L0FAM0"/>
<dbReference type="SUPFAM" id="SSF51735">
    <property type="entry name" value="NAD(P)-binding Rossmann-fold domains"/>
    <property type="match status" value="1"/>
</dbReference>
<dbReference type="GeneID" id="25914158"/>
<dbReference type="Pfam" id="PF00106">
    <property type="entry name" value="adh_short"/>
    <property type="match status" value="1"/>
</dbReference>
<keyword evidence="1" id="KW-0560">Oxidoreductase</keyword>
<dbReference type="Gene3D" id="3.40.50.720">
    <property type="entry name" value="NAD(P)-binding Rossmann-like Domain"/>
    <property type="match status" value="1"/>
</dbReference>
<dbReference type="Proteomes" id="UP000054560">
    <property type="component" value="Unassembled WGS sequence"/>
</dbReference>
<reference evidence="2 3" key="1">
    <citation type="submission" date="2011-02" db="EMBL/GenBank/DDBJ databases">
        <title>The Genome Sequence of Sphaeroforma arctica JP610.</title>
        <authorList>
            <consortium name="The Broad Institute Genome Sequencing Platform"/>
            <person name="Russ C."/>
            <person name="Cuomo C."/>
            <person name="Young S.K."/>
            <person name="Zeng Q."/>
            <person name="Gargeya S."/>
            <person name="Alvarado L."/>
            <person name="Berlin A."/>
            <person name="Chapman S.B."/>
            <person name="Chen Z."/>
            <person name="Freedman E."/>
            <person name="Gellesch M."/>
            <person name="Goldberg J."/>
            <person name="Griggs A."/>
            <person name="Gujja S."/>
            <person name="Heilman E."/>
            <person name="Heiman D."/>
            <person name="Howarth C."/>
            <person name="Mehta T."/>
            <person name="Neiman D."/>
            <person name="Pearson M."/>
            <person name="Roberts A."/>
            <person name="Saif S."/>
            <person name="Shea T."/>
            <person name="Shenoy N."/>
            <person name="Sisk P."/>
            <person name="Stolte C."/>
            <person name="Sykes S."/>
            <person name="White J."/>
            <person name="Yandava C."/>
            <person name="Burger G."/>
            <person name="Gray M.W."/>
            <person name="Holland P.W.H."/>
            <person name="King N."/>
            <person name="Lang F.B.F."/>
            <person name="Roger A.J."/>
            <person name="Ruiz-Trillo I."/>
            <person name="Haas B."/>
            <person name="Nusbaum C."/>
            <person name="Birren B."/>
        </authorList>
    </citation>
    <scope>NUCLEOTIDE SEQUENCE [LARGE SCALE GENOMIC DNA]</scope>
    <source>
        <strain evidence="2 3">JP610</strain>
    </source>
</reference>
<dbReference type="eggNOG" id="KOG1208">
    <property type="taxonomic scope" value="Eukaryota"/>
</dbReference>
<sequence>MRTTILSIIVAFLAIGCGTLYLYEVYDRDSQLSQLNALNSNLDLNNSSVLVVGATAGIGRAIALRFAKANASVSVVGRTVSKGTALVEEMHNITSSISFGSNVTANSLDSGKDRHAFYAYDVSLLANARALAEEYKQTHTSLDYLVLSPCIATIQGRTETTEGNDVKMTLHYYTRIALIEALSDVLKTGKGRVLSVLSGGEHSLYTGYSSDVELKTDYSIANAANAAGFYTDVAFSILRDKYPHLTLFHSSPGFVASDWGTEMPSWLRVLIRVLQASFATSTEACAEFMCAPLFDDTIAKGFHVRGSRGEVAQESVGIEQARDTVWAHTLDVLK</sequence>
<dbReference type="OrthoDB" id="2898509at2759"/>
<protein>
    <recommendedName>
        <fullName evidence="4">NAD(P)-binding protein</fullName>
    </recommendedName>
</protein>
<dbReference type="InterPro" id="IPR036291">
    <property type="entry name" value="NAD(P)-bd_dom_sf"/>
</dbReference>
<dbReference type="RefSeq" id="XP_014147691.1">
    <property type="nucleotide sequence ID" value="XM_014292216.1"/>
</dbReference>
<dbReference type="PROSITE" id="PS51257">
    <property type="entry name" value="PROKAR_LIPOPROTEIN"/>
    <property type="match status" value="1"/>
</dbReference>
<gene>
    <name evidence="2" type="ORF">SARC_13654</name>
</gene>
<dbReference type="STRING" id="667725.A0A0L0FAM0"/>
<organism evidence="2 3">
    <name type="scientific">Sphaeroforma arctica JP610</name>
    <dbReference type="NCBI Taxonomy" id="667725"/>
    <lineage>
        <taxon>Eukaryota</taxon>
        <taxon>Ichthyosporea</taxon>
        <taxon>Ichthyophonida</taxon>
        <taxon>Sphaeroforma</taxon>
    </lineage>
</organism>
<evidence type="ECO:0000313" key="3">
    <source>
        <dbReference type="Proteomes" id="UP000054560"/>
    </source>
</evidence>